<comment type="caution">
    <text evidence="2">The sequence shown here is derived from an EMBL/GenBank/DDBJ whole genome shotgun (WGS) entry which is preliminary data.</text>
</comment>
<accession>A0A438CQG7</accession>
<sequence length="246" mass="27701">MSKLSKGVVFSLGFEKEEVGWLLEHLGKDVEISEFASNKRMTFLIIPEGERGKGWEKLKQGTMVEIDWQTLKLYDLSKARIKVEMKVHTILLALIEVEDGKRVFTISIAIAKDNKERHVGQGELTRERNESSSSTSGRLLSISENQSEWTCAHEGLGMGRPSRDKAHFCLEERQWALTIELDGLVQRMSLGPWQMQAWARHKTMVKPKGVSLNKGEVKRGGGLDQVGSYVMASPFGSLFHSRGIDE</sequence>
<dbReference type="AlphaFoldDB" id="A0A438CQG7"/>
<evidence type="ECO:0000313" key="3">
    <source>
        <dbReference type="Proteomes" id="UP000288805"/>
    </source>
</evidence>
<gene>
    <name evidence="2" type="ORF">CK203_111828</name>
</gene>
<proteinExistence type="predicted"/>
<name>A0A438CQG7_VITVI</name>
<organism evidence="2 3">
    <name type="scientific">Vitis vinifera</name>
    <name type="common">Grape</name>
    <dbReference type="NCBI Taxonomy" id="29760"/>
    <lineage>
        <taxon>Eukaryota</taxon>
        <taxon>Viridiplantae</taxon>
        <taxon>Streptophyta</taxon>
        <taxon>Embryophyta</taxon>
        <taxon>Tracheophyta</taxon>
        <taxon>Spermatophyta</taxon>
        <taxon>Magnoliopsida</taxon>
        <taxon>eudicotyledons</taxon>
        <taxon>Gunneridae</taxon>
        <taxon>Pentapetalae</taxon>
        <taxon>rosids</taxon>
        <taxon>Vitales</taxon>
        <taxon>Vitaceae</taxon>
        <taxon>Viteae</taxon>
        <taxon>Vitis</taxon>
    </lineage>
</organism>
<feature type="region of interest" description="Disordered" evidence="1">
    <location>
        <begin position="120"/>
        <end position="140"/>
    </location>
</feature>
<evidence type="ECO:0000256" key="1">
    <source>
        <dbReference type="SAM" id="MobiDB-lite"/>
    </source>
</evidence>
<reference evidence="2 3" key="1">
    <citation type="journal article" date="2018" name="PLoS Genet.">
        <title>Population sequencing reveals clonal diversity and ancestral inbreeding in the grapevine cultivar Chardonnay.</title>
        <authorList>
            <person name="Roach M.J."/>
            <person name="Johnson D.L."/>
            <person name="Bohlmann J."/>
            <person name="van Vuuren H.J."/>
            <person name="Jones S.J."/>
            <person name="Pretorius I.S."/>
            <person name="Schmidt S.A."/>
            <person name="Borneman A.R."/>
        </authorList>
    </citation>
    <scope>NUCLEOTIDE SEQUENCE [LARGE SCALE GENOMIC DNA]</scope>
    <source>
        <strain evidence="3">cv. Chardonnay</strain>
        <tissue evidence="2">Leaf</tissue>
    </source>
</reference>
<protein>
    <recommendedName>
        <fullName evidence="4">DUF4283 domain-containing protein</fullName>
    </recommendedName>
</protein>
<feature type="compositionally biased region" description="Basic and acidic residues" evidence="1">
    <location>
        <begin position="120"/>
        <end position="130"/>
    </location>
</feature>
<feature type="compositionally biased region" description="Low complexity" evidence="1">
    <location>
        <begin position="131"/>
        <end position="140"/>
    </location>
</feature>
<evidence type="ECO:0000313" key="2">
    <source>
        <dbReference type="EMBL" id="RVW25447.1"/>
    </source>
</evidence>
<dbReference type="EMBL" id="QGNW01002089">
    <property type="protein sequence ID" value="RVW25447.1"/>
    <property type="molecule type" value="Genomic_DNA"/>
</dbReference>
<evidence type="ECO:0008006" key="4">
    <source>
        <dbReference type="Google" id="ProtNLM"/>
    </source>
</evidence>
<dbReference type="Proteomes" id="UP000288805">
    <property type="component" value="Unassembled WGS sequence"/>
</dbReference>